<evidence type="ECO:0000313" key="6">
    <source>
        <dbReference type="Proteomes" id="UP000448867"/>
    </source>
</evidence>
<dbReference type="PANTHER" id="PTHR28082">
    <property type="entry name" value="ZINC FINGER PROTEIN"/>
    <property type="match status" value="1"/>
</dbReference>
<dbReference type="Proteomes" id="UP000448867">
    <property type="component" value="Unassembled WGS sequence"/>
</dbReference>
<evidence type="ECO:0000259" key="4">
    <source>
        <dbReference type="PROSITE" id="PS51266"/>
    </source>
</evidence>
<evidence type="ECO:0000256" key="3">
    <source>
        <dbReference type="ARBA" id="ARBA00022833"/>
    </source>
</evidence>
<dbReference type="GO" id="GO:0008270">
    <property type="term" value="F:zinc ion binding"/>
    <property type="evidence" value="ECO:0007669"/>
    <property type="project" value="UniProtKB-KW"/>
</dbReference>
<dbReference type="RefSeq" id="WP_154305908.1">
    <property type="nucleotide sequence ID" value="NZ_WKKI01000001.1"/>
</dbReference>
<dbReference type="SUPFAM" id="SSF161219">
    <property type="entry name" value="CHY zinc finger-like"/>
    <property type="match status" value="1"/>
</dbReference>
<dbReference type="InterPro" id="IPR037274">
    <property type="entry name" value="Znf_CHY_sf"/>
</dbReference>
<dbReference type="InterPro" id="IPR052604">
    <property type="entry name" value="Mito_Tim_assembly_helper"/>
</dbReference>
<gene>
    <name evidence="5" type="ORF">GJU40_01240</name>
</gene>
<protein>
    <recommendedName>
        <fullName evidence="4">CHY-type domain-containing protein</fullName>
    </recommendedName>
</protein>
<dbReference type="AlphaFoldDB" id="A0A7X2LYM4"/>
<proteinExistence type="predicted"/>
<sequence length="107" mass="12242">MKDSGVRGLLVDSQSRCIHYHSLKDIISIKFYCCGEYFPCYQCHQAEAGHSAKVWPKEQFNELAVLCGVCKCEISIEEYLFSESECPNCQSAFNPGCSLHYHLYFDI</sequence>
<dbReference type="EMBL" id="WKKI01000001">
    <property type="protein sequence ID" value="MRX70789.1"/>
    <property type="molecule type" value="Genomic_DNA"/>
</dbReference>
<evidence type="ECO:0000256" key="2">
    <source>
        <dbReference type="ARBA" id="ARBA00022771"/>
    </source>
</evidence>
<evidence type="ECO:0000256" key="1">
    <source>
        <dbReference type="ARBA" id="ARBA00022723"/>
    </source>
</evidence>
<keyword evidence="3" id="KW-0862">Zinc</keyword>
<dbReference type="PIRSF" id="PIRSF017292">
    <property type="entry name" value="UCP017292_Znf_CHY"/>
    <property type="match status" value="1"/>
</dbReference>
<keyword evidence="6" id="KW-1185">Reference proteome</keyword>
<keyword evidence="2" id="KW-0863">Zinc-finger</keyword>
<dbReference type="InterPro" id="IPR016694">
    <property type="entry name" value="UCP017292"/>
</dbReference>
<dbReference type="PANTHER" id="PTHR28082:SF1">
    <property type="entry name" value="HELPER OF TIM PROTEIN 13"/>
    <property type="match status" value="1"/>
</dbReference>
<dbReference type="Pfam" id="PF05495">
    <property type="entry name" value="zf-CHY"/>
    <property type="match status" value="1"/>
</dbReference>
<feature type="domain" description="CHY-type" evidence="4">
    <location>
        <begin position="10"/>
        <end position="91"/>
    </location>
</feature>
<dbReference type="GO" id="GO:0045041">
    <property type="term" value="P:protein import into mitochondrial intermembrane space"/>
    <property type="evidence" value="ECO:0007669"/>
    <property type="project" value="TreeGrafter"/>
</dbReference>
<keyword evidence="1" id="KW-0479">Metal-binding</keyword>
<organism evidence="5 6">
    <name type="scientific">Metabacillus lacus</name>
    <dbReference type="NCBI Taxonomy" id="1983721"/>
    <lineage>
        <taxon>Bacteria</taxon>
        <taxon>Bacillati</taxon>
        <taxon>Bacillota</taxon>
        <taxon>Bacilli</taxon>
        <taxon>Bacillales</taxon>
        <taxon>Bacillaceae</taxon>
        <taxon>Metabacillus</taxon>
    </lineage>
</organism>
<dbReference type="PROSITE" id="PS51266">
    <property type="entry name" value="ZF_CHY"/>
    <property type="match status" value="1"/>
</dbReference>
<dbReference type="OrthoDB" id="882119at2"/>
<accession>A0A7X2LYM4</accession>
<reference evidence="5 6" key="1">
    <citation type="submission" date="2019-11" db="EMBL/GenBank/DDBJ databases">
        <title>Bacillus lacus genome.</title>
        <authorList>
            <person name="Allen C.J."/>
            <person name="Newman J.D."/>
        </authorList>
    </citation>
    <scope>NUCLEOTIDE SEQUENCE [LARGE SCALE GENOMIC DNA]</scope>
    <source>
        <strain evidence="5 6">KCTC 33946</strain>
    </source>
</reference>
<name>A0A7X2LYM4_9BACI</name>
<dbReference type="InterPro" id="IPR008913">
    <property type="entry name" value="Znf_CHY"/>
</dbReference>
<evidence type="ECO:0000313" key="5">
    <source>
        <dbReference type="EMBL" id="MRX70789.1"/>
    </source>
</evidence>
<comment type="caution">
    <text evidence="5">The sequence shown here is derived from an EMBL/GenBank/DDBJ whole genome shotgun (WGS) entry which is preliminary data.</text>
</comment>